<reference evidence="2" key="1">
    <citation type="submission" date="2017-05" db="EMBL/GenBank/DDBJ databases">
        <authorList>
            <person name="Macchi M."/>
            <person name="Festa S."/>
            <person name="Coppotelli B.M."/>
            <person name="Morelli I.S."/>
        </authorList>
    </citation>
    <scope>NUCLEOTIDE SEQUENCE [LARGE SCALE GENOMIC DNA]</scope>
    <source>
        <strain evidence="2">I</strain>
    </source>
</reference>
<protein>
    <submittedName>
        <fullName evidence="1">Uncharacterized protein</fullName>
    </submittedName>
</protein>
<organism evidence="1 2">
    <name type="scientific">Inquilinus limosus</name>
    <dbReference type="NCBI Taxonomy" id="171674"/>
    <lineage>
        <taxon>Bacteria</taxon>
        <taxon>Pseudomonadati</taxon>
        <taxon>Pseudomonadota</taxon>
        <taxon>Alphaproteobacteria</taxon>
        <taxon>Rhodospirillales</taxon>
        <taxon>Rhodospirillaceae</taxon>
        <taxon>Inquilinus</taxon>
    </lineage>
</organism>
<dbReference type="Proteomes" id="UP000196655">
    <property type="component" value="Unassembled WGS sequence"/>
</dbReference>
<evidence type="ECO:0000313" key="2">
    <source>
        <dbReference type="Proteomes" id="UP000196655"/>
    </source>
</evidence>
<sequence length="298" mass="33150">MVRLLAWNLAKDTIDPGQWFKGRIYERRCDLSPDGELLAYFAATHRPPYYSWTAISRPPWLTALVLWPKGDSWGGGGLFESPLWFKLNHRTTTATASASREEKALTTASRILLGPGQPERTDETAVADGFAVPKRMRVEPLGDRPGWGEDDPICWMRLKRDGWHLVGDPANARYHGSKGLFGWDFPVPLVIEKNLGAKKSALRLSTHAVFERQGRKYVQTAALLNAEGGSIDLGRVDWADLDHNGDVLYAAEGCLYRLDPAQAFRGGTGLAAARLVADLNDMAFEPIKAPDNATHWRR</sequence>
<gene>
    <name evidence="1" type="ORF">BWR60_29170</name>
</gene>
<proteinExistence type="predicted"/>
<dbReference type="EMBL" id="NHON01000086">
    <property type="protein sequence ID" value="OWJ63563.1"/>
    <property type="molecule type" value="Genomic_DNA"/>
</dbReference>
<evidence type="ECO:0000313" key="1">
    <source>
        <dbReference type="EMBL" id="OWJ63563.1"/>
    </source>
</evidence>
<comment type="caution">
    <text evidence="1">The sequence shown here is derived from an EMBL/GenBank/DDBJ whole genome shotgun (WGS) entry which is preliminary data.</text>
</comment>
<accession>A0A211ZE98</accession>
<name>A0A211ZE98_9PROT</name>
<keyword evidence="2" id="KW-1185">Reference proteome</keyword>
<dbReference type="AlphaFoldDB" id="A0A211ZE98"/>